<dbReference type="EMBL" id="WHLY01000002">
    <property type="protein sequence ID" value="MPR36517.1"/>
    <property type="molecule type" value="Genomic_DNA"/>
</dbReference>
<keyword evidence="3" id="KW-1185">Reference proteome</keyword>
<evidence type="ECO:0000259" key="1">
    <source>
        <dbReference type="Pfam" id="PF12728"/>
    </source>
</evidence>
<reference evidence="2 3" key="1">
    <citation type="submission" date="2019-10" db="EMBL/GenBank/DDBJ databases">
        <title>Draft Genome Sequence of Cytophagaceae sp. SJW1-29.</title>
        <authorList>
            <person name="Choi A."/>
        </authorList>
    </citation>
    <scope>NUCLEOTIDE SEQUENCE [LARGE SCALE GENOMIC DNA]</scope>
    <source>
        <strain evidence="2 3">SJW1-29</strain>
    </source>
</reference>
<protein>
    <submittedName>
        <fullName evidence="2">Helix-turn-helix domain-containing protein</fullName>
    </submittedName>
</protein>
<name>A0A7C9BLE3_9BACT</name>
<dbReference type="SUPFAM" id="SSF46955">
    <property type="entry name" value="Putative DNA-binding domain"/>
    <property type="match status" value="1"/>
</dbReference>
<comment type="caution">
    <text evidence="2">The sequence shown here is derived from an EMBL/GenBank/DDBJ whole genome shotgun (WGS) entry which is preliminary data.</text>
</comment>
<evidence type="ECO:0000313" key="3">
    <source>
        <dbReference type="Proteomes" id="UP000479293"/>
    </source>
</evidence>
<organism evidence="2 3">
    <name type="scientific">Salmonirosea aquatica</name>
    <dbReference type="NCBI Taxonomy" id="2654236"/>
    <lineage>
        <taxon>Bacteria</taxon>
        <taxon>Pseudomonadati</taxon>
        <taxon>Bacteroidota</taxon>
        <taxon>Cytophagia</taxon>
        <taxon>Cytophagales</taxon>
        <taxon>Spirosomataceae</taxon>
        <taxon>Salmonirosea</taxon>
    </lineage>
</organism>
<sequence length="111" mass="12934">MSTPTTIQLSLPQEQLDLLEDVRTLTQRQLEFLNRTVWLTESEAAERLKISVSTLRNWRAEGWIRYFAEGNSIRYRLDYLDDDFEARSLVKAPLRVLATAASRSKPKRHLA</sequence>
<dbReference type="AlphaFoldDB" id="A0A7C9BLE3"/>
<dbReference type="Pfam" id="PF12728">
    <property type="entry name" value="HTH_17"/>
    <property type="match status" value="1"/>
</dbReference>
<evidence type="ECO:0000313" key="2">
    <source>
        <dbReference type="EMBL" id="MPR36517.1"/>
    </source>
</evidence>
<gene>
    <name evidence="2" type="ORF">GBK04_25055</name>
</gene>
<feature type="domain" description="Helix-turn-helix" evidence="1">
    <location>
        <begin position="38"/>
        <end position="82"/>
    </location>
</feature>
<dbReference type="InterPro" id="IPR009061">
    <property type="entry name" value="DNA-bd_dom_put_sf"/>
</dbReference>
<dbReference type="RefSeq" id="WP_152764489.1">
    <property type="nucleotide sequence ID" value="NZ_WHLY01000002.1"/>
</dbReference>
<proteinExistence type="predicted"/>
<dbReference type="Proteomes" id="UP000479293">
    <property type="component" value="Unassembled WGS sequence"/>
</dbReference>
<dbReference type="InterPro" id="IPR041657">
    <property type="entry name" value="HTH_17"/>
</dbReference>
<accession>A0A7C9BLE3</accession>